<feature type="transmembrane region" description="Helical" evidence="13">
    <location>
        <begin position="47"/>
        <end position="68"/>
    </location>
</feature>
<dbReference type="GO" id="GO:0020037">
    <property type="term" value="F:heme binding"/>
    <property type="evidence" value="ECO:0007669"/>
    <property type="project" value="TreeGrafter"/>
</dbReference>
<protein>
    <submittedName>
        <fullName evidence="15">Cytochrome B</fullName>
    </submittedName>
</protein>
<dbReference type="OrthoDB" id="9793784at2"/>
<dbReference type="RefSeq" id="WP_109718658.1">
    <property type="nucleotide sequence ID" value="NZ_QEQK01000001.1"/>
</dbReference>
<keyword evidence="5" id="KW-0349">Heme</keyword>
<keyword evidence="6 13" id="KW-0812">Transmembrane</keyword>
<dbReference type="GO" id="GO:0005886">
    <property type="term" value="C:plasma membrane"/>
    <property type="evidence" value="ECO:0007669"/>
    <property type="project" value="UniProtKB-SubCell"/>
</dbReference>
<dbReference type="InterPro" id="IPR016174">
    <property type="entry name" value="Di-haem_cyt_TM"/>
</dbReference>
<dbReference type="EMBL" id="QEQK01000001">
    <property type="protein sequence ID" value="PWN57801.1"/>
    <property type="molecule type" value="Genomic_DNA"/>
</dbReference>
<dbReference type="PANTHER" id="PTHR30529">
    <property type="entry name" value="CYTOCHROME B561"/>
    <property type="match status" value="1"/>
</dbReference>
<dbReference type="GO" id="GO:0046872">
    <property type="term" value="F:metal ion binding"/>
    <property type="evidence" value="ECO:0007669"/>
    <property type="project" value="UniProtKB-KW"/>
</dbReference>
<dbReference type="SUPFAM" id="SSF81342">
    <property type="entry name" value="Transmembrane di-heme cytochromes"/>
    <property type="match status" value="1"/>
</dbReference>
<evidence type="ECO:0000256" key="2">
    <source>
        <dbReference type="ARBA" id="ARBA00004651"/>
    </source>
</evidence>
<evidence type="ECO:0000256" key="8">
    <source>
        <dbReference type="ARBA" id="ARBA00022982"/>
    </source>
</evidence>
<keyword evidence="11 13" id="KW-0472">Membrane</keyword>
<dbReference type="GO" id="GO:0022904">
    <property type="term" value="P:respiratory electron transport chain"/>
    <property type="evidence" value="ECO:0007669"/>
    <property type="project" value="InterPro"/>
</dbReference>
<evidence type="ECO:0000256" key="13">
    <source>
        <dbReference type="SAM" id="Phobius"/>
    </source>
</evidence>
<keyword evidence="16" id="KW-1185">Reference proteome</keyword>
<dbReference type="PANTHER" id="PTHR30529:SF1">
    <property type="entry name" value="CYTOCHROME B561 HOMOLOG 2"/>
    <property type="match status" value="1"/>
</dbReference>
<feature type="transmembrane region" description="Helical" evidence="13">
    <location>
        <begin position="88"/>
        <end position="110"/>
    </location>
</feature>
<comment type="caution">
    <text evidence="15">The sequence shown here is derived from an EMBL/GenBank/DDBJ whole genome shotgun (WGS) entry which is preliminary data.</text>
</comment>
<dbReference type="InterPro" id="IPR011577">
    <property type="entry name" value="Cyt_b561_bac/Ni-Hgenase"/>
</dbReference>
<evidence type="ECO:0000259" key="14">
    <source>
        <dbReference type="Pfam" id="PF01292"/>
    </source>
</evidence>
<keyword evidence="4" id="KW-1003">Cell membrane</keyword>
<name>A0A363UQR0_9GAMM</name>
<comment type="subcellular location">
    <subcellularLocation>
        <location evidence="2">Cell membrane</location>
        <topology evidence="2">Multi-pass membrane protein</topology>
    </subcellularLocation>
</comment>
<dbReference type="Proteomes" id="UP000251800">
    <property type="component" value="Unassembled WGS sequence"/>
</dbReference>
<evidence type="ECO:0000256" key="6">
    <source>
        <dbReference type="ARBA" id="ARBA00022692"/>
    </source>
</evidence>
<evidence type="ECO:0000256" key="9">
    <source>
        <dbReference type="ARBA" id="ARBA00022989"/>
    </source>
</evidence>
<evidence type="ECO:0000256" key="12">
    <source>
        <dbReference type="ARBA" id="ARBA00037975"/>
    </source>
</evidence>
<keyword evidence="7" id="KW-0479">Metal-binding</keyword>
<evidence type="ECO:0000256" key="4">
    <source>
        <dbReference type="ARBA" id="ARBA00022475"/>
    </source>
</evidence>
<comment type="similarity">
    <text evidence="12">Belongs to the cytochrome b561 family.</text>
</comment>
<reference evidence="15 16" key="1">
    <citation type="submission" date="2018-05" db="EMBL/GenBank/DDBJ databases">
        <title>Abyssibacter profundi OUC007T gen. nov., sp. nov, a marine bacterium isolated from seawater of the Mariana Trench.</title>
        <authorList>
            <person name="Zhou S."/>
        </authorList>
    </citation>
    <scope>NUCLEOTIDE SEQUENCE [LARGE SCALE GENOMIC DNA]</scope>
    <source>
        <strain evidence="15 16">OUC007</strain>
    </source>
</reference>
<evidence type="ECO:0000256" key="3">
    <source>
        <dbReference type="ARBA" id="ARBA00022448"/>
    </source>
</evidence>
<keyword evidence="9 13" id="KW-1133">Transmembrane helix</keyword>
<gene>
    <name evidence="15" type="ORF">DEH80_01295</name>
</gene>
<evidence type="ECO:0000256" key="11">
    <source>
        <dbReference type="ARBA" id="ARBA00023136"/>
    </source>
</evidence>
<proteinExistence type="inferred from homology"/>
<accession>A0A363UQR0</accession>
<evidence type="ECO:0000256" key="7">
    <source>
        <dbReference type="ARBA" id="ARBA00022723"/>
    </source>
</evidence>
<evidence type="ECO:0000313" key="16">
    <source>
        <dbReference type="Proteomes" id="UP000251800"/>
    </source>
</evidence>
<feature type="domain" description="Cytochrome b561 bacterial/Ni-hydrogenase" evidence="14">
    <location>
        <begin position="9"/>
        <end position="180"/>
    </location>
</feature>
<keyword evidence="3" id="KW-0813">Transport</keyword>
<dbReference type="Pfam" id="PF01292">
    <property type="entry name" value="Ni_hydr_CYTB"/>
    <property type="match status" value="1"/>
</dbReference>
<evidence type="ECO:0000313" key="15">
    <source>
        <dbReference type="EMBL" id="PWN57801.1"/>
    </source>
</evidence>
<dbReference type="Gene3D" id="1.20.950.20">
    <property type="entry name" value="Transmembrane di-heme cytochromes, Chain C"/>
    <property type="match status" value="2"/>
</dbReference>
<comment type="cofactor">
    <cofactor evidence="1">
        <name>heme b</name>
        <dbReference type="ChEBI" id="CHEBI:60344"/>
    </cofactor>
</comment>
<keyword evidence="8" id="KW-0249">Electron transport</keyword>
<organism evidence="15 16">
    <name type="scientific">Abyssibacter profundi</name>
    <dbReference type="NCBI Taxonomy" id="2182787"/>
    <lineage>
        <taxon>Bacteria</taxon>
        <taxon>Pseudomonadati</taxon>
        <taxon>Pseudomonadota</taxon>
        <taxon>Gammaproteobacteria</taxon>
        <taxon>Chromatiales</taxon>
        <taxon>Oceanococcaceae</taxon>
        <taxon>Abyssibacter</taxon>
    </lineage>
</organism>
<keyword evidence="10" id="KW-0408">Iron</keyword>
<evidence type="ECO:0000256" key="5">
    <source>
        <dbReference type="ARBA" id="ARBA00022617"/>
    </source>
</evidence>
<feature type="transmembrane region" description="Helical" evidence="13">
    <location>
        <begin position="146"/>
        <end position="167"/>
    </location>
</feature>
<evidence type="ECO:0000256" key="1">
    <source>
        <dbReference type="ARBA" id="ARBA00001970"/>
    </source>
</evidence>
<sequence length="190" mass="20909">MQIRNTRQRWGAAAQLLHWSIAAAVLVMLGLGWWAESLGYSKLKVDLFWVHKSLGMLVLAAMTLRLLWRLTNPAPALPGGLKAWERGAAHVTHYGLYVLLLAMPLSGWVINSAANFPLSVFGWFEVPAIVGPDDDLKSLASDVHGVLAWTIVGVLVLHVAAALKHHFVLRDDVLRRMLPGVRLRGSDGEI</sequence>
<feature type="transmembrane region" description="Helical" evidence="13">
    <location>
        <begin position="12"/>
        <end position="35"/>
    </location>
</feature>
<evidence type="ECO:0000256" key="10">
    <source>
        <dbReference type="ARBA" id="ARBA00023004"/>
    </source>
</evidence>
<dbReference type="GO" id="GO:0009055">
    <property type="term" value="F:electron transfer activity"/>
    <property type="evidence" value="ECO:0007669"/>
    <property type="project" value="InterPro"/>
</dbReference>
<dbReference type="InterPro" id="IPR052168">
    <property type="entry name" value="Cytochrome_b561_oxidase"/>
</dbReference>
<dbReference type="AlphaFoldDB" id="A0A363UQR0"/>